<dbReference type="GO" id="GO:0004984">
    <property type="term" value="F:olfactory receptor activity"/>
    <property type="evidence" value="ECO:0007669"/>
    <property type="project" value="InterPro"/>
</dbReference>
<comment type="similarity">
    <text evidence="10">Belongs to the insect chemoreceptor superfamily. Heteromeric odorant receptor channel (TC 1.A.69) family.</text>
</comment>
<evidence type="ECO:0000256" key="8">
    <source>
        <dbReference type="ARBA" id="ARBA00023170"/>
    </source>
</evidence>
<evidence type="ECO:0000256" key="3">
    <source>
        <dbReference type="ARBA" id="ARBA00022606"/>
    </source>
</evidence>
<feature type="transmembrane region" description="Helical" evidence="10">
    <location>
        <begin position="286"/>
        <end position="310"/>
    </location>
</feature>
<dbReference type="InterPro" id="IPR004117">
    <property type="entry name" value="7tm6_olfct_rcpt"/>
</dbReference>
<dbReference type="AlphaFoldDB" id="A0A2I4PHN8"/>
<keyword evidence="2" id="KW-1003">Cell membrane</keyword>
<feature type="transmembrane region" description="Helical" evidence="10">
    <location>
        <begin position="149"/>
        <end position="173"/>
    </location>
</feature>
<feature type="transmembrane region" description="Helical" evidence="10">
    <location>
        <begin position="194"/>
        <end position="215"/>
    </location>
</feature>
<sequence>MTKKIYEKPERIYWDSLGFSQLSVFLDLNPPIDSSKFLWHLKRKTAQFFTFIFSPIFISVHIWSILSASPYNLKQISFDLGFLSHNVQNLIKMFFWLTNLTSVRDLCLDFSQFHVNRYRPLLSSWVLQKESNVTRKYIERCFLISKGGLIIWVFIPTSIALINYFLYVSGLSAGQETYIPRLSVTQFPFNMSYLGNRLFVGTLEYGQMISVFIYYQPIDMFLIAAVNMVRTQYLILNFGLFWMPKDLEAFWGTEVSVKDTEPPMDMRLFVEDHQRLVRYGQKLREVLNPVLGIVTFDCIILMCNCAIFITKLLEDQLELLELVLYMTAYITIILASLVVFYTFSSMSGMLKEAEESVFDALYAQDWYRMSTQKKRSMIFIRKQTITARKIPMLNLGDMDRATFIEGLRAVYTFYHFAKQFK</sequence>
<keyword evidence="8 10" id="KW-0675">Receptor</keyword>
<keyword evidence="4 10" id="KW-0812">Transmembrane</keyword>
<keyword evidence="3 10" id="KW-0716">Sensory transduction</keyword>
<keyword evidence="7 10" id="KW-0472">Membrane</keyword>
<organism evidence="11">
    <name type="scientific">Adelphocoris lineolatus</name>
    <name type="common">Alfalfa plant bug</name>
    <dbReference type="NCBI Taxonomy" id="236346"/>
    <lineage>
        <taxon>Eukaryota</taxon>
        <taxon>Metazoa</taxon>
        <taxon>Ecdysozoa</taxon>
        <taxon>Arthropoda</taxon>
        <taxon>Hexapoda</taxon>
        <taxon>Insecta</taxon>
        <taxon>Pterygota</taxon>
        <taxon>Neoptera</taxon>
        <taxon>Paraneoptera</taxon>
        <taxon>Hemiptera</taxon>
        <taxon>Heteroptera</taxon>
        <taxon>Panheteroptera</taxon>
        <taxon>Cimicomorpha</taxon>
        <taxon>Miridae</taxon>
        <taxon>Mirini</taxon>
        <taxon>Adelphocoris</taxon>
    </lineage>
</organism>
<evidence type="ECO:0000256" key="6">
    <source>
        <dbReference type="ARBA" id="ARBA00022989"/>
    </source>
</evidence>
<keyword evidence="9 10" id="KW-0807">Transducer</keyword>
<evidence type="ECO:0000256" key="1">
    <source>
        <dbReference type="ARBA" id="ARBA00004651"/>
    </source>
</evidence>
<protein>
    <recommendedName>
        <fullName evidence="10">Odorant receptor</fullName>
    </recommendedName>
</protein>
<dbReference type="GO" id="GO:0007165">
    <property type="term" value="P:signal transduction"/>
    <property type="evidence" value="ECO:0007669"/>
    <property type="project" value="UniProtKB-KW"/>
</dbReference>
<evidence type="ECO:0000313" key="11">
    <source>
        <dbReference type="EMBL" id="APZ81506.1"/>
    </source>
</evidence>
<dbReference type="Pfam" id="PF02949">
    <property type="entry name" value="7tm_6"/>
    <property type="match status" value="1"/>
</dbReference>
<dbReference type="EMBL" id="KU523684">
    <property type="protein sequence ID" value="APZ81506.1"/>
    <property type="molecule type" value="mRNA"/>
</dbReference>
<accession>A0A2I4PHN8</accession>
<reference evidence="11" key="1">
    <citation type="submission" date="2016-01" db="EMBL/GenBank/DDBJ databases">
        <title>Candidate chemosensory genes identified in Adelphocoris lineolatus (Goeze) (Hemiptera: Miridae) by antennal transcriptome analysis.</title>
        <authorList>
            <person name="Xiao Y."/>
        </authorList>
    </citation>
    <scope>NUCLEOTIDE SEQUENCE</scope>
</reference>
<evidence type="ECO:0000256" key="10">
    <source>
        <dbReference type="RuleBase" id="RU351113"/>
    </source>
</evidence>
<feature type="transmembrane region" description="Helical" evidence="10">
    <location>
        <begin position="322"/>
        <end position="343"/>
    </location>
</feature>
<evidence type="ECO:0000256" key="4">
    <source>
        <dbReference type="ARBA" id="ARBA00022692"/>
    </source>
</evidence>
<comment type="caution">
    <text evidence="10">Lacks conserved residue(s) required for the propagation of feature annotation.</text>
</comment>
<evidence type="ECO:0000256" key="7">
    <source>
        <dbReference type="ARBA" id="ARBA00023136"/>
    </source>
</evidence>
<name>A0A2I4PHN8_ADELI</name>
<evidence type="ECO:0000256" key="9">
    <source>
        <dbReference type="ARBA" id="ARBA00023224"/>
    </source>
</evidence>
<feature type="transmembrane region" description="Helical" evidence="10">
    <location>
        <begin position="46"/>
        <end position="66"/>
    </location>
</feature>
<dbReference type="PANTHER" id="PTHR21137:SF35">
    <property type="entry name" value="ODORANT RECEPTOR 19A-RELATED"/>
    <property type="match status" value="1"/>
</dbReference>
<evidence type="ECO:0000256" key="2">
    <source>
        <dbReference type="ARBA" id="ARBA00022475"/>
    </source>
</evidence>
<dbReference type="GO" id="GO:0005886">
    <property type="term" value="C:plasma membrane"/>
    <property type="evidence" value="ECO:0007669"/>
    <property type="project" value="UniProtKB-SubCell"/>
</dbReference>
<comment type="subcellular location">
    <subcellularLocation>
        <location evidence="1 10">Cell membrane</location>
        <topology evidence="1 10">Multi-pass membrane protein</topology>
    </subcellularLocation>
</comment>
<dbReference type="GO" id="GO:0005549">
    <property type="term" value="F:odorant binding"/>
    <property type="evidence" value="ECO:0007669"/>
    <property type="project" value="InterPro"/>
</dbReference>
<keyword evidence="5 10" id="KW-0552">Olfaction</keyword>
<evidence type="ECO:0000256" key="5">
    <source>
        <dbReference type="ARBA" id="ARBA00022725"/>
    </source>
</evidence>
<feature type="transmembrane region" description="Helical" evidence="10">
    <location>
        <begin position="221"/>
        <end position="242"/>
    </location>
</feature>
<keyword evidence="6 10" id="KW-1133">Transmembrane helix</keyword>
<dbReference type="PANTHER" id="PTHR21137">
    <property type="entry name" value="ODORANT RECEPTOR"/>
    <property type="match status" value="1"/>
</dbReference>
<proteinExistence type="evidence at transcript level"/>